<dbReference type="STRING" id="2020962.A0A2N1JDX2"/>
<dbReference type="OrthoDB" id="40579at2759"/>
<dbReference type="InterPro" id="IPR036412">
    <property type="entry name" value="HAD-like_sf"/>
</dbReference>
<dbReference type="AlphaFoldDB" id="A0A2N1JDX2"/>
<sequence length="233" mass="25605">MSDTSPELSNVRAVLFDMDGLLIDSERIYTDVVNQILKPYGKEQTWEIKSKLMGKPERPATLVLLSEVWPPRPGNKEDEARGYSGECPFTLDDFLAERNAKLLPAFEKVPPMPGALRLVQHLAHHNIPICVATGSKRHNFNIKARANADIFAPFGERVVCGDDADLQRGKPSPDVFLLAAHRGLGIQDTPAGKEWLRTIRLPGEEHDGKFLGGEGQVLVFEDALAGLSAGMKA</sequence>
<dbReference type="FunFam" id="1.10.150.240:FF:000001">
    <property type="entry name" value="Haloacid dehalogenase-like hydrolase domain"/>
    <property type="match status" value="1"/>
</dbReference>
<evidence type="ECO:0000313" key="2">
    <source>
        <dbReference type="Proteomes" id="UP000232875"/>
    </source>
</evidence>
<organism evidence="1 2">
    <name type="scientific">Malassezia vespertilionis</name>
    <dbReference type="NCBI Taxonomy" id="2020962"/>
    <lineage>
        <taxon>Eukaryota</taxon>
        <taxon>Fungi</taxon>
        <taxon>Dikarya</taxon>
        <taxon>Basidiomycota</taxon>
        <taxon>Ustilaginomycotina</taxon>
        <taxon>Malasseziomycetes</taxon>
        <taxon>Malasseziales</taxon>
        <taxon>Malasseziaceae</taxon>
        <taxon>Malassezia</taxon>
    </lineage>
</organism>
<reference evidence="1 2" key="1">
    <citation type="submission" date="2017-10" db="EMBL/GenBank/DDBJ databases">
        <title>A novel species of cold-tolerant Malassezia isolated from bats.</title>
        <authorList>
            <person name="Lorch J.M."/>
            <person name="Palmer J.M."/>
            <person name="Vanderwolf K.J."/>
            <person name="Schmidt K.Z."/>
            <person name="Verant M.L."/>
            <person name="Weller T.J."/>
            <person name="Blehert D.S."/>
        </authorList>
    </citation>
    <scope>NUCLEOTIDE SEQUENCE [LARGE SCALE GENOMIC DNA]</scope>
    <source>
        <strain evidence="1 2">NWHC:44797-103</strain>
    </source>
</reference>
<dbReference type="SUPFAM" id="SSF56784">
    <property type="entry name" value="HAD-like"/>
    <property type="match status" value="1"/>
</dbReference>
<gene>
    <name evidence="1" type="ORF">MVES_000845</name>
</gene>
<dbReference type="InterPro" id="IPR023198">
    <property type="entry name" value="PGP-like_dom2"/>
</dbReference>
<proteinExistence type="predicted"/>
<name>A0A2N1JDX2_9BASI</name>
<protein>
    <submittedName>
        <fullName evidence="1">Uncharacterized protein</fullName>
    </submittedName>
</protein>
<evidence type="ECO:0000313" key="1">
    <source>
        <dbReference type="EMBL" id="PKI84732.1"/>
    </source>
</evidence>
<dbReference type="Gene3D" id="1.10.150.240">
    <property type="entry name" value="Putative phosphatase, domain 2"/>
    <property type="match status" value="1"/>
</dbReference>
<keyword evidence="2" id="KW-1185">Reference proteome</keyword>
<dbReference type="Gene3D" id="3.40.50.1000">
    <property type="entry name" value="HAD superfamily/HAD-like"/>
    <property type="match status" value="1"/>
</dbReference>
<dbReference type="Proteomes" id="UP000232875">
    <property type="component" value="Unassembled WGS sequence"/>
</dbReference>
<dbReference type="InterPro" id="IPR023214">
    <property type="entry name" value="HAD_sf"/>
</dbReference>
<dbReference type="PANTHER" id="PTHR18901:SF38">
    <property type="entry name" value="PSEUDOURIDINE-5'-PHOSPHATASE"/>
    <property type="match status" value="1"/>
</dbReference>
<dbReference type="GO" id="GO:0016791">
    <property type="term" value="F:phosphatase activity"/>
    <property type="evidence" value="ECO:0007669"/>
    <property type="project" value="TreeGrafter"/>
</dbReference>
<accession>A0A2N1JDX2</accession>
<dbReference type="Pfam" id="PF00702">
    <property type="entry name" value="Hydrolase"/>
    <property type="match status" value="1"/>
</dbReference>
<dbReference type="PANTHER" id="PTHR18901">
    <property type="entry name" value="2-DEOXYGLUCOSE-6-PHOSPHATE PHOSPHATASE 2"/>
    <property type="match status" value="1"/>
</dbReference>
<dbReference type="SFLD" id="SFLDG01129">
    <property type="entry name" value="C1.5:_HAD__Beta-PGM__Phosphata"/>
    <property type="match status" value="1"/>
</dbReference>
<dbReference type="EMBL" id="KZ454988">
    <property type="protein sequence ID" value="PKI84732.1"/>
    <property type="molecule type" value="Genomic_DNA"/>
</dbReference>
<dbReference type="SFLD" id="SFLDS00003">
    <property type="entry name" value="Haloacid_Dehalogenase"/>
    <property type="match status" value="1"/>
</dbReference>